<dbReference type="CDD" id="cd14279">
    <property type="entry name" value="CUE"/>
    <property type="match status" value="1"/>
</dbReference>
<dbReference type="PANTHER" id="PTHR13467">
    <property type="entry name" value="CUE DOMAIN CONTAINING PROTEIN 1"/>
    <property type="match status" value="1"/>
</dbReference>
<accession>A0A7S3PPE6</accession>
<dbReference type="AlphaFoldDB" id="A0A7S3PPE6"/>
<proteinExistence type="predicted"/>
<feature type="domain" description="CUE" evidence="2">
    <location>
        <begin position="7"/>
        <end position="50"/>
    </location>
</feature>
<dbReference type="EMBL" id="HBIN01021242">
    <property type="protein sequence ID" value="CAE0446259.1"/>
    <property type="molecule type" value="Transcribed_RNA"/>
</dbReference>
<evidence type="ECO:0000256" key="1">
    <source>
        <dbReference type="SAM" id="MobiDB-lite"/>
    </source>
</evidence>
<evidence type="ECO:0000313" key="3">
    <source>
        <dbReference type="EMBL" id="CAE0446259.1"/>
    </source>
</evidence>
<dbReference type="InterPro" id="IPR003892">
    <property type="entry name" value="CUE"/>
</dbReference>
<feature type="region of interest" description="Disordered" evidence="1">
    <location>
        <begin position="56"/>
        <end position="77"/>
    </location>
</feature>
<gene>
    <name evidence="3" type="ORF">ASTO00021_LOCUS16266</name>
</gene>
<dbReference type="PROSITE" id="PS51140">
    <property type="entry name" value="CUE"/>
    <property type="match status" value="1"/>
</dbReference>
<evidence type="ECO:0000259" key="2">
    <source>
        <dbReference type="PROSITE" id="PS51140"/>
    </source>
</evidence>
<feature type="region of interest" description="Disordered" evidence="1">
    <location>
        <begin position="237"/>
        <end position="282"/>
    </location>
</feature>
<dbReference type="GO" id="GO:0043130">
    <property type="term" value="F:ubiquitin binding"/>
    <property type="evidence" value="ECO:0007669"/>
    <property type="project" value="InterPro"/>
</dbReference>
<dbReference type="SUPFAM" id="SSF46934">
    <property type="entry name" value="UBA-like"/>
    <property type="match status" value="1"/>
</dbReference>
<protein>
    <recommendedName>
        <fullName evidence="2">CUE domain-containing protein</fullName>
    </recommendedName>
</protein>
<feature type="compositionally biased region" description="Basic and acidic residues" evidence="1">
    <location>
        <begin position="262"/>
        <end position="275"/>
    </location>
</feature>
<dbReference type="InterPro" id="IPR040192">
    <property type="entry name" value="CUEDC1"/>
</dbReference>
<feature type="compositionally biased region" description="Polar residues" evidence="1">
    <location>
        <begin position="56"/>
        <end position="74"/>
    </location>
</feature>
<organism evidence="3">
    <name type="scientific">Aplanochytrium stocchinoi</name>
    <dbReference type="NCBI Taxonomy" id="215587"/>
    <lineage>
        <taxon>Eukaryota</taxon>
        <taxon>Sar</taxon>
        <taxon>Stramenopiles</taxon>
        <taxon>Bigyra</taxon>
        <taxon>Labyrinthulomycetes</taxon>
        <taxon>Thraustochytrida</taxon>
        <taxon>Thraustochytriidae</taxon>
        <taxon>Aplanochytrium</taxon>
    </lineage>
</organism>
<sequence>MTSRTIQADEAISSLCSMFEQLERTVVEAVYESNHGDMEKVLDQLLEISEQVVDNNNNIQSSDTESSSKTNFNAKQHKVKVRNPLPLDFLCISRLESKSSQFSSLNGCKFICQDQVEVVSRMLENEMFQAELSQHKEFLPYIESLAGLFSGNGADSDNRVDEINSAQQCVVKLQENFDKLSEQARIKFNALAIRFKRSLDANFGEDYHMLFVPKETNSRRDDINLIDVSVNVNSNPNLANASKHLMSRRRYPGTSENQNTGAKEKEKGNREEDNGVQRLKAS</sequence>
<name>A0A7S3PPE6_9STRA</name>
<dbReference type="Gene3D" id="1.10.8.10">
    <property type="entry name" value="DNA helicase RuvA subunit, C-terminal domain"/>
    <property type="match status" value="1"/>
</dbReference>
<dbReference type="PANTHER" id="PTHR13467:SF3">
    <property type="entry name" value="CUE DOMAIN-CONTAINING PROTEIN 1"/>
    <property type="match status" value="1"/>
</dbReference>
<reference evidence="3" key="1">
    <citation type="submission" date="2021-01" db="EMBL/GenBank/DDBJ databases">
        <authorList>
            <person name="Corre E."/>
            <person name="Pelletier E."/>
            <person name="Niang G."/>
            <person name="Scheremetjew M."/>
            <person name="Finn R."/>
            <person name="Kale V."/>
            <person name="Holt S."/>
            <person name="Cochrane G."/>
            <person name="Meng A."/>
            <person name="Brown T."/>
            <person name="Cohen L."/>
        </authorList>
    </citation>
    <scope>NUCLEOTIDE SEQUENCE</scope>
    <source>
        <strain evidence="3">GSBS06</strain>
    </source>
</reference>
<dbReference type="InterPro" id="IPR009060">
    <property type="entry name" value="UBA-like_sf"/>
</dbReference>